<dbReference type="EMBL" id="VUJX02000014">
    <property type="protein sequence ID" value="KAL0929811.1"/>
    <property type="molecule type" value="Genomic_DNA"/>
</dbReference>
<dbReference type="Proteomes" id="UP000805649">
    <property type="component" value="Unassembled WGS sequence"/>
</dbReference>
<accession>A0ACC3YD76</accession>
<reference evidence="1 2" key="1">
    <citation type="journal article" date="2020" name="Phytopathology">
        <title>Genome Sequence Resources of Colletotrichum truncatum, C. plurivorum, C. musicola, and C. sojae: Four Species Pathogenic to Soybean (Glycine max).</title>
        <authorList>
            <person name="Rogerio F."/>
            <person name="Boufleur T.R."/>
            <person name="Ciampi-Guillardi M."/>
            <person name="Sukno S.A."/>
            <person name="Thon M.R."/>
            <person name="Massola Junior N.S."/>
            <person name="Baroncelli R."/>
        </authorList>
    </citation>
    <scope>NUCLEOTIDE SEQUENCE [LARGE SCALE GENOMIC DNA]</scope>
    <source>
        <strain evidence="1 2">CMES1059</strain>
    </source>
</reference>
<comment type="caution">
    <text evidence="1">The sequence shown here is derived from an EMBL/GenBank/DDBJ whole genome shotgun (WGS) entry which is preliminary data.</text>
</comment>
<evidence type="ECO:0000313" key="2">
    <source>
        <dbReference type="Proteomes" id="UP000805649"/>
    </source>
</evidence>
<organism evidence="1 2">
    <name type="scientific">Colletotrichum truncatum</name>
    <name type="common">Anthracnose fungus</name>
    <name type="synonym">Colletotrichum capsici</name>
    <dbReference type="NCBI Taxonomy" id="5467"/>
    <lineage>
        <taxon>Eukaryota</taxon>
        <taxon>Fungi</taxon>
        <taxon>Dikarya</taxon>
        <taxon>Ascomycota</taxon>
        <taxon>Pezizomycotina</taxon>
        <taxon>Sordariomycetes</taxon>
        <taxon>Hypocreomycetidae</taxon>
        <taxon>Glomerellales</taxon>
        <taxon>Glomerellaceae</taxon>
        <taxon>Colletotrichum</taxon>
        <taxon>Colletotrichum truncatum species complex</taxon>
    </lineage>
</organism>
<sequence length="2167" mass="239257">MNTVKDHSQTGVGSIIGRPVGSVSWVCLADGTDRLAPVGAVGELLVEGPILARGYANDDRQTSEVFIQDPSWLLQGGAGYPGRQGRLYKTGDLVRYDEAGNLIYVGRKTDRRQLRDIGSRIFSQQLAETSGGDIDNAPTTDLERALQHIWGHVLHIDPAAIGINDNFFALGGDSIAAMKVVSQSRLGKQPLITVADIFRYKTIAALTKHMSTMDDEDVLHDDIAPFSLLDMDETECRNSIAADYGIDSDRIQDAYPCTPLQEGLLSLTSKSLGATYILRSVLELDHDVSIERFRDTWDRLVDMIPILRTRIVQSQQHGLLQVVVKDSIQWNVVEDLDQYLELDRTKLVELGYPLARFALVCPPESFSRRYFVLTMHHALYDAQSLSSICSLASKIYHQDATIDSIIDFKVFVKYLKQMKKEAAEMFWRSKFAKYASEPFPLLRQQREPQPKAIETRQLPMATVKVPDVTAATLVRAAWAMTVAVSSNAEDDVVFGAIQSGRSARIAGVEDIAGPTIAAVPVRVNVDPKLQTVFEFLQRVQKDSTDAIPYEQFGLHRIRNLSSEAGLACQFQTLLVVQPPRDIEIGTSKSLGRWSHVEGSEGFATYAVNIICSLVDGAVNVEAIFDETIISRPSMSRLLEKLGSFLDKLNIVKDSRLADLDILSEADRRDIWSWNRDVPPAVESSLHKLVEDKVESQPAAQAVCSWDGDFTYMELDQLATRLAYHLVELGVGPEVMVPLCFEKSKWTIVSMLAILKAGGAFIPTDPSQAADRRDRVFAQANARVVLASDTYADTIATQGLHVVTVNQQLMNSLSTAMQKERPLFDAEPTSSAYTIFTSGSTGQPKGVVVEHRMISSSCIYHGKQMGFKETSRVLQFCAYTFDPNILEIFTTLVYGGCICVPSESERLRDIEESMNRMRVDIAIFTPSTARLLDPQRLVSLRTLIMGGENALNEDFAKWSDLDTVINVYGPAECSIVHSMNVVDFSRNQDACIGKAIGSASWITTPGNPHRLAPIGMIGELLVEGPIVFRGYLHDEERTASAIVENPAWLVQGGDGCPGRQGRLYNTGDLVKYDEDGSLIYIGRKDTTTKIRGQRVDLGEVEYWLRECLPGAPLVAAEVIISRGEDAKPVLAAFVVQEKINSNGANGLHDKDSEPPAAQVINVPPEVEDALAEKLPSYMIPAVYFAVAQIPLNTSGKTDRRELRTIGASFTNQELAEQRKGDSSARSKGKPVTETERALQAIWARVLNIDPATISIDDSFFQLGGDSIAAMQVSSMARISLGNISTADIMRLKTLSRLAASVVTKPKRVEIVNSEAVSEAEGKAFGLSPIQELYVQLEQDPGNCFDQNFFLKLSEKTSFAYMTMSLETIISRHPMLRARFVQDENAIWQQQISDDVSGSLDICRLKGHTFDSDDVARAIRSCRERLDIRNGPLMAAVFIEDAKSQSVFISVHHLVIDLVSWRIILEELEELLSSGRLSALPPPTTEFQTWCALQSQYAAENLVSEAPSVSEVPETLASYWGLNDDTAMIGAATTSINFTLDESTTTALLHGCNDAFGTKPVELMISALAYSFSVIFPDRQGPAIFGEGHGRETWDDAIDISRTVGWFSTVFPACVGVAPGTDVLDIVRQTKDSMRSLPANGWSYFTSRFANPELARANASAFPMEVLFNYAGMYQQLERDDASFEVSQLPDGCTPASATKLRRFALFDVLAQVERGCMTGSVIYYANSQHQQRIVAWVDMYQTVLRQLAESLPARASEWTLSDFPMTFQSYDEIQEIRNRVLPRVGITDLEQIQDIHGCSSVQEGILIAQAKDTNNYRSVLDFELVATQEGPQVDIARVKKAWRAVVRRHSLLRAIFVTGSSTTLHVILQDPEPSFSIVQNQDDILESSSGPPYDDNGLQHHLFIHQVDTARVSLSLAINHSIVDAYSIGILLRDFKDAYVGNLDPSGPLYRDFITYLSEQSPEADRAFWTAYLDGVEPCLFPSLNDEPGDDSIHSSSSSSFIVDVPDLHADKIHAFSAKWEVTTAAIIRTAWALVLREYTGSEVPCFGNMTSCRDAPIDGVQDMFGPLIGMIPSRVRLDSERSIVDVLRNAHEDYMDSLSHMTYSLAAISSDRGVGTTGLFNSILSLQKGAQQITESDNGYDVRFQGGVDPVEVSDAFAKCKLVNVRG</sequence>
<evidence type="ECO:0000313" key="1">
    <source>
        <dbReference type="EMBL" id="KAL0929811.1"/>
    </source>
</evidence>
<gene>
    <name evidence="1" type="ORF">CTRU02_215241</name>
</gene>
<proteinExistence type="predicted"/>
<protein>
    <submittedName>
        <fullName evidence="1">Non-ribosomal peptide synthetase protein</fullName>
    </submittedName>
</protein>
<keyword evidence="2" id="KW-1185">Reference proteome</keyword>
<name>A0ACC3YD76_COLTU</name>